<organism evidence="1 2">
    <name type="scientific">Rhodocollybia butyracea</name>
    <dbReference type="NCBI Taxonomy" id="206335"/>
    <lineage>
        <taxon>Eukaryota</taxon>
        <taxon>Fungi</taxon>
        <taxon>Dikarya</taxon>
        <taxon>Basidiomycota</taxon>
        <taxon>Agaricomycotina</taxon>
        <taxon>Agaricomycetes</taxon>
        <taxon>Agaricomycetidae</taxon>
        <taxon>Agaricales</taxon>
        <taxon>Marasmiineae</taxon>
        <taxon>Omphalotaceae</taxon>
        <taxon>Rhodocollybia</taxon>
    </lineage>
</organism>
<name>A0A9P5U4S3_9AGAR</name>
<evidence type="ECO:0000313" key="1">
    <source>
        <dbReference type="EMBL" id="KAF9065914.1"/>
    </source>
</evidence>
<protein>
    <submittedName>
        <fullName evidence="1">Uncharacterized protein</fullName>
    </submittedName>
</protein>
<sequence length="190" mass="22078">MYHVFLGAPSAKSLLQQPQDETQHSWITVSSSKNLPSTDFLPPAATLEAAKCIFRDNEQEEDQEYQKNHRRRLILDKTRITWLPTPLERDRDISHSRLNNSRSFFATTRFESQLETQETQESQSMNYSDSLSIARFPNFHFNLHSLTSLATIRKSNKPDLATRKEISILKMILGDEDGRADRDFRCNNYP</sequence>
<proteinExistence type="predicted"/>
<gene>
    <name evidence="1" type="ORF">BDP27DRAFT_1331287</name>
</gene>
<evidence type="ECO:0000313" key="2">
    <source>
        <dbReference type="Proteomes" id="UP000772434"/>
    </source>
</evidence>
<dbReference type="OrthoDB" id="2570580at2759"/>
<dbReference type="AlphaFoldDB" id="A0A9P5U4S3"/>
<keyword evidence="2" id="KW-1185">Reference proteome</keyword>
<dbReference type="EMBL" id="JADNRY010000095">
    <property type="protein sequence ID" value="KAF9065914.1"/>
    <property type="molecule type" value="Genomic_DNA"/>
</dbReference>
<dbReference type="Proteomes" id="UP000772434">
    <property type="component" value="Unassembled WGS sequence"/>
</dbReference>
<comment type="caution">
    <text evidence="1">The sequence shown here is derived from an EMBL/GenBank/DDBJ whole genome shotgun (WGS) entry which is preliminary data.</text>
</comment>
<accession>A0A9P5U4S3</accession>
<reference evidence="1" key="1">
    <citation type="submission" date="2020-11" db="EMBL/GenBank/DDBJ databases">
        <authorList>
            <consortium name="DOE Joint Genome Institute"/>
            <person name="Ahrendt S."/>
            <person name="Riley R."/>
            <person name="Andreopoulos W."/>
            <person name="Labutti K."/>
            <person name="Pangilinan J."/>
            <person name="Ruiz-Duenas F.J."/>
            <person name="Barrasa J.M."/>
            <person name="Sanchez-Garcia M."/>
            <person name="Camarero S."/>
            <person name="Miyauchi S."/>
            <person name="Serrano A."/>
            <person name="Linde D."/>
            <person name="Babiker R."/>
            <person name="Drula E."/>
            <person name="Ayuso-Fernandez I."/>
            <person name="Pacheco R."/>
            <person name="Padilla G."/>
            <person name="Ferreira P."/>
            <person name="Barriuso J."/>
            <person name="Kellner H."/>
            <person name="Castanera R."/>
            <person name="Alfaro M."/>
            <person name="Ramirez L."/>
            <person name="Pisabarro A.G."/>
            <person name="Kuo A."/>
            <person name="Tritt A."/>
            <person name="Lipzen A."/>
            <person name="He G."/>
            <person name="Yan M."/>
            <person name="Ng V."/>
            <person name="Cullen D."/>
            <person name="Martin F."/>
            <person name="Rosso M.-N."/>
            <person name="Henrissat B."/>
            <person name="Hibbett D."/>
            <person name="Martinez A.T."/>
            <person name="Grigoriev I.V."/>
        </authorList>
    </citation>
    <scope>NUCLEOTIDE SEQUENCE</scope>
    <source>
        <strain evidence="1">AH 40177</strain>
    </source>
</reference>